<dbReference type="AlphaFoldDB" id="A0A1M6B1B1"/>
<dbReference type="RefSeq" id="WP_073147949.1">
    <property type="nucleotide sequence ID" value="NZ_FQYY01000001.1"/>
</dbReference>
<keyword evidence="1" id="KW-0732">Signal</keyword>
<gene>
    <name evidence="2" type="ORF">SAMN04488096_101544</name>
</gene>
<accession>A0A1M6B1B1</accession>
<name>A0A1M6B1B1_9FLAO</name>
<evidence type="ECO:0000313" key="2">
    <source>
        <dbReference type="EMBL" id="SHI42388.1"/>
    </source>
</evidence>
<protein>
    <recommendedName>
        <fullName evidence="4">Outer membrane protein beta-barrel domain-containing protein</fullName>
    </recommendedName>
</protein>
<dbReference type="EMBL" id="FQYY01000001">
    <property type="protein sequence ID" value="SHI42388.1"/>
    <property type="molecule type" value="Genomic_DNA"/>
</dbReference>
<sequence>MKKFIAIICFAVVSVSMYAQKQFTIDNENLELFTAVEGDITLLWNTIDGKYRYFVVKKDKTYELTNTRGGEKNKFQSEYKEILNNITPETGFPTDNVKLTLGSLKKYVNSHNASLDRTYEPKVDTVNAQVRLGLFGGVTNAIYSPNPDNETTSVAGLELEFFSSKKLNRHSIFTQLRHVFEKDSYQFTHTGLSINYRFKIINSEWFHFYAEAELVEVYYYEEPRYINNLETGVATEEESINDFGMDLPISFGVGMAIKIAEGSYLTLSYNDFVALGIDDNGEFPIDFTAGLKFDL</sequence>
<organism evidence="2 3">
    <name type="scientific">Mesonia phycicola</name>
    <dbReference type="NCBI Taxonomy" id="579105"/>
    <lineage>
        <taxon>Bacteria</taxon>
        <taxon>Pseudomonadati</taxon>
        <taxon>Bacteroidota</taxon>
        <taxon>Flavobacteriia</taxon>
        <taxon>Flavobacteriales</taxon>
        <taxon>Flavobacteriaceae</taxon>
        <taxon>Mesonia</taxon>
    </lineage>
</organism>
<feature type="chain" id="PRO_5012274287" description="Outer membrane protein beta-barrel domain-containing protein" evidence="1">
    <location>
        <begin position="22"/>
        <end position="295"/>
    </location>
</feature>
<keyword evidence="3" id="KW-1185">Reference proteome</keyword>
<dbReference type="STRING" id="579105.SAMN04488096_101544"/>
<feature type="signal peptide" evidence="1">
    <location>
        <begin position="1"/>
        <end position="21"/>
    </location>
</feature>
<evidence type="ECO:0008006" key="4">
    <source>
        <dbReference type="Google" id="ProtNLM"/>
    </source>
</evidence>
<proteinExistence type="predicted"/>
<evidence type="ECO:0000313" key="3">
    <source>
        <dbReference type="Proteomes" id="UP000184225"/>
    </source>
</evidence>
<dbReference type="OrthoDB" id="1411114at2"/>
<reference evidence="2 3" key="1">
    <citation type="submission" date="2016-11" db="EMBL/GenBank/DDBJ databases">
        <authorList>
            <person name="Jaros S."/>
            <person name="Januszkiewicz K."/>
            <person name="Wedrychowicz H."/>
        </authorList>
    </citation>
    <scope>NUCLEOTIDE SEQUENCE [LARGE SCALE GENOMIC DNA]</scope>
    <source>
        <strain evidence="2 3">DSM 21425</strain>
    </source>
</reference>
<evidence type="ECO:0000256" key="1">
    <source>
        <dbReference type="SAM" id="SignalP"/>
    </source>
</evidence>
<dbReference type="Proteomes" id="UP000184225">
    <property type="component" value="Unassembled WGS sequence"/>
</dbReference>